<evidence type="ECO:0000259" key="7">
    <source>
        <dbReference type="PROSITE" id="PS50972"/>
    </source>
</evidence>
<evidence type="ECO:0000256" key="6">
    <source>
        <dbReference type="ARBA" id="ARBA00023285"/>
    </source>
</evidence>
<gene>
    <name evidence="8" type="ORF">ISU07_03265</name>
</gene>
<protein>
    <submittedName>
        <fullName evidence="8">Dihydropteroate synthase</fullName>
        <ecNumber evidence="8">2.5.1.15</ecNumber>
    </submittedName>
</protein>
<dbReference type="GO" id="GO:0050667">
    <property type="term" value="P:homocysteine metabolic process"/>
    <property type="evidence" value="ECO:0007669"/>
    <property type="project" value="TreeGrafter"/>
</dbReference>
<dbReference type="PANTHER" id="PTHR45833">
    <property type="entry name" value="METHIONINE SYNTHASE"/>
    <property type="match status" value="1"/>
</dbReference>
<evidence type="ECO:0000256" key="3">
    <source>
        <dbReference type="ARBA" id="ARBA00022628"/>
    </source>
</evidence>
<reference evidence="8" key="1">
    <citation type="submission" date="2020-11" db="EMBL/GenBank/DDBJ databases">
        <title>Nocardioides sp. nov., isolated from Soil of Cynanchum wilfordii Hemsley rhizosphere.</title>
        <authorList>
            <person name="Lee J.-S."/>
            <person name="Suh M.K."/>
            <person name="Kim J.-S."/>
        </authorList>
    </citation>
    <scope>NUCLEOTIDE SEQUENCE</scope>
    <source>
        <strain evidence="8">KCTC 19275</strain>
    </source>
</reference>
<keyword evidence="6" id="KW-0170">Cobalt</keyword>
<dbReference type="SUPFAM" id="SSF51717">
    <property type="entry name" value="Dihydropteroate synthetase-like"/>
    <property type="match status" value="1"/>
</dbReference>
<proteinExistence type="inferred from homology"/>
<dbReference type="AlphaFoldDB" id="A0A930YIX1"/>
<accession>A0A930YIX1</accession>
<dbReference type="GO" id="GO:0008705">
    <property type="term" value="F:methionine synthase activity"/>
    <property type="evidence" value="ECO:0007669"/>
    <property type="project" value="TreeGrafter"/>
</dbReference>
<dbReference type="EMBL" id="JADKPN010000001">
    <property type="protein sequence ID" value="MBF4762135.1"/>
    <property type="molecule type" value="Genomic_DNA"/>
</dbReference>
<dbReference type="GO" id="GO:0031419">
    <property type="term" value="F:cobalamin binding"/>
    <property type="evidence" value="ECO:0007669"/>
    <property type="project" value="UniProtKB-KW"/>
</dbReference>
<sequence length="295" mass="31714">MSDLLETHLRGTSGEVVMGHGHRFCIIGERINPTGRRIFQEQLRAGDLSAIERDVKAQVEGGADVLDVNMGVPLTDEPELLAKAIQMVQSLTDKPICIDSSVVEALEAGLSVYQGRALVNSITAEDDRMAAILPLVKKYDAAIIALPNDHDEIPMEADKRLVLTEKIIRVATEEYGIAKADIVIDPLAMPIGADTGTSLVTFEVMRRIRDDFGVNMTCGASNVSFGMPARHTLNAVWLPMAMASGLTSAIMDARTPQIVEAVKGADVFLGHDDWGMAWISAHRAKQAAEAAAATA</sequence>
<feature type="domain" description="Pterin-binding" evidence="7">
    <location>
        <begin position="24"/>
        <end position="269"/>
    </location>
</feature>
<evidence type="ECO:0000256" key="1">
    <source>
        <dbReference type="ARBA" id="ARBA00010398"/>
    </source>
</evidence>
<comment type="caution">
    <text evidence="8">The sequence shown here is derived from an EMBL/GenBank/DDBJ whole genome shotgun (WGS) entry which is preliminary data.</text>
</comment>
<dbReference type="Proteomes" id="UP000640489">
    <property type="component" value="Unassembled WGS sequence"/>
</dbReference>
<dbReference type="GO" id="GO:0046872">
    <property type="term" value="F:metal ion binding"/>
    <property type="evidence" value="ECO:0007669"/>
    <property type="project" value="UniProtKB-KW"/>
</dbReference>
<dbReference type="GO" id="GO:0032259">
    <property type="term" value="P:methylation"/>
    <property type="evidence" value="ECO:0007669"/>
    <property type="project" value="UniProtKB-KW"/>
</dbReference>
<dbReference type="InterPro" id="IPR000489">
    <property type="entry name" value="Pterin-binding_dom"/>
</dbReference>
<dbReference type="Pfam" id="PF00809">
    <property type="entry name" value="Pterin_bind"/>
    <property type="match status" value="1"/>
</dbReference>
<keyword evidence="2" id="KW-0489">Methyltransferase</keyword>
<dbReference type="GO" id="GO:0004156">
    <property type="term" value="F:dihydropteroate synthase activity"/>
    <property type="evidence" value="ECO:0007669"/>
    <property type="project" value="UniProtKB-EC"/>
</dbReference>
<keyword evidence="5" id="KW-0479">Metal-binding</keyword>
<keyword evidence="9" id="KW-1185">Reference proteome</keyword>
<dbReference type="GO" id="GO:0046653">
    <property type="term" value="P:tetrahydrofolate metabolic process"/>
    <property type="evidence" value="ECO:0007669"/>
    <property type="project" value="TreeGrafter"/>
</dbReference>
<dbReference type="NCBIfam" id="NF005719">
    <property type="entry name" value="PRK07535.1"/>
    <property type="match status" value="1"/>
</dbReference>
<dbReference type="RefSeq" id="WP_194705280.1">
    <property type="nucleotide sequence ID" value="NZ_JADKPN010000001.1"/>
</dbReference>
<comment type="similarity">
    <text evidence="1">Belongs to the vitamin-B12 dependent methionine synthase family.</text>
</comment>
<keyword evidence="3" id="KW-0846">Cobalamin</keyword>
<dbReference type="InterPro" id="IPR050554">
    <property type="entry name" value="Met_Synthase/Corrinoid"/>
</dbReference>
<dbReference type="PANTHER" id="PTHR45833:SF1">
    <property type="entry name" value="METHIONINE SYNTHASE"/>
    <property type="match status" value="1"/>
</dbReference>
<organism evidence="8 9">
    <name type="scientific">Nocardioides islandensis</name>
    <dbReference type="NCBI Taxonomy" id="433663"/>
    <lineage>
        <taxon>Bacteria</taxon>
        <taxon>Bacillati</taxon>
        <taxon>Actinomycetota</taxon>
        <taxon>Actinomycetes</taxon>
        <taxon>Propionibacteriales</taxon>
        <taxon>Nocardioidaceae</taxon>
        <taxon>Nocardioides</taxon>
    </lineage>
</organism>
<evidence type="ECO:0000256" key="4">
    <source>
        <dbReference type="ARBA" id="ARBA00022679"/>
    </source>
</evidence>
<evidence type="ECO:0000256" key="2">
    <source>
        <dbReference type="ARBA" id="ARBA00022603"/>
    </source>
</evidence>
<dbReference type="PROSITE" id="PS50972">
    <property type="entry name" value="PTERIN_BINDING"/>
    <property type="match status" value="1"/>
</dbReference>
<dbReference type="InterPro" id="IPR011005">
    <property type="entry name" value="Dihydropteroate_synth-like_sf"/>
</dbReference>
<evidence type="ECO:0000313" key="9">
    <source>
        <dbReference type="Proteomes" id="UP000640489"/>
    </source>
</evidence>
<dbReference type="Gene3D" id="3.20.20.20">
    <property type="entry name" value="Dihydropteroate synthase-like"/>
    <property type="match status" value="1"/>
</dbReference>
<evidence type="ECO:0000256" key="5">
    <source>
        <dbReference type="ARBA" id="ARBA00022723"/>
    </source>
</evidence>
<dbReference type="GO" id="GO:0005829">
    <property type="term" value="C:cytosol"/>
    <property type="evidence" value="ECO:0007669"/>
    <property type="project" value="TreeGrafter"/>
</dbReference>
<keyword evidence="4 8" id="KW-0808">Transferase</keyword>
<evidence type="ECO:0000313" key="8">
    <source>
        <dbReference type="EMBL" id="MBF4762135.1"/>
    </source>
</evidence>
<dbReference type="EC" id="2.5.1.15" evidence="8"/>
<name>A0A930YIX1_9ACTN</name>